<dbReference type="Gene3D" id="3.40.50.1820">
    <property type="entry name" value="alpha/beta hydrolase"/>
    <property type="match status" value="1"/>
</dbReference>
<dbReference type="PANTHER" id="PTHR48081">
    <property type="entry name" value="AB HYDROLASE SUPERFAMILY PROTEIN C4A8.06C"/>
    <property type="match status" value="1"/>
</dbReference>
<protein>
    <submittedName>
        <fullName evidence="3">Alpha/beta hydrolase</fullName>
    </submittedName>
</protein>
<evidence type="ECO:0000256" key="1">
    <source>
        <dbReference type="ARBA" id="ARBA00022801"/>
    </source>
</evidence>
<sequence>MGHLVRQALLAALTANALRPSRTFRGGALSFLLGWVTVEWAPQLLVASTVDTAQAAARRRATPLGVALAALAWAGLLREIALSRATPQGFNESLASLGKVDGLEPIAPRDAQRTWRRSVHPLPRRREDVVVVRDIRYSDAGRRGLLDVYRPAEVPVDAPVLLQVHGGGWTIGSKEVQAVPLMQHMASLGWVCVAINYRLAPRDPFPAQIIDVKRALAWIRDHVAEHGGDPDYVVITGGSAGGHLAALAALTPGDPVLQPGFEEADTSVRAAVPVYGVYDFAGVTGLRSVEAMRDRFLAPRILQKSFSQDPEAFEQASPILRITEDAPDFFVIHGDTDSLVDVNQARRFVEALREKSTAHVVYTELRGAQHAFDIFESTRTGHMVRAVANYLQWHHRRHVAGPAAVPDEPEGTMAR</sequence>
<proteinExistence type="predicted"/>
<dbReference type="Pfam" id="PF20434">
    <property type="entry name" value="BD-FAE"/>
    <property type="match status" value="1"/>
</dbReference>
<reference evidence="3 4" key="1">
    <citation type="submission" date="2020-10" db="EMBL/GenBank/DDBJ databases">
        <title>Nocardioides sp. isolated from sludge.</title>
        <authorList>
            <person name="Zhang X."/>
        </authorList>
    </citation>
    <scope>NUCLEOTIDE SEQUENCE [LARGE SCALE GENOMIC DNA]</scope>
    <source>
        <strain evidence="3 4">Y6</strain>
    </source>
</reference>
<feature type="domain" description="BD-FAE-like" evidence="2">
    <location>
        <begin position="146"/>
        <end position="352"/>
    </location>
</feature>
<dbReference type="InterPro" id="IPR049492">
    <property type="entry name" value="BD-FAE-like_dom"/>
</dbReference>
<dbReference type="PANTHER" id="PTHR48081:SF33">
    <property type="entry name" value="KYNURENINE FORMAMIDASE"/>
    <property type="match status" value="1"/>
</dbReference>
<keyword evidence="1 3" id="KW-0378">Hydrolase</keyword>
<accession>A0ABR9RS12</accession>
<name>A0ABR9RS12_9ACTN</name>
<dbReference type="GO" id="GO:0016787">
    <property type="term" value="F:hydrolase activity"/>
    <property type="evidence" value="ECO:0007669"/>
    <property type="project" value="UniProtKB-KW"/>
</dbReference>
<comment type="caution">
    <text evidence="3">The sequence shown here is derived from an EMBL/GenBank/DDBJ whole genome shotgun (WGS) entry which is preliminary data.</text>
</comment>
<dbReference type="Proteomes" id="UP000756387">
    <property type="component" value="Unassembled WGS sequence"/>
</dbReference>
<keyword evidence="4" id="KW-1185">Reference proteome</keyword>
<dbReference type="SUPFAM" id="SSF53474">
    <property type="entry name" value="alpha/beta-Hydrolases"/>
    <property type="match status" value="1"/>
</dbReference>
<dbReference type="EMBL" id="JADCSA010000005">
    <property type="protein sequence ID" value="MBE7324357.1"/>
    <property type="molecule type" value="Genomic_DNA"/>
</dbReference>
<gene>
    <name evidence="3" type="ORF">IEQ44_06800</name>
</gene>
<dbReference type="InterPro" id="IPR050300">
    <property type="entry name" value="GDXG_lipolytic_enzyme"/>
</dbReference>
<evidence type="ECO:0000313" key="4">
    <source>
        <dbReference type="Proteomes" id="UP000756387"/>
    </source>
</evidence>
<evidence type="ECO:0000313" key="3">
    <source>
        <dbReference type="EMBL" id="MBE7324357.1"/>
    </source>
</evidence>
<dbReference type="InterPro" id="IPR029058">
    <property type="entry name" value="AB_hydrolase_fold"/>
</dbReference>
<organism evidence="3 4">
    <name type="scientific">Nocardioides malaquae</name>
    <dbReference type="NCBI Taxonomy" id="2773426"/>
    <lineage>
        <taxon>Bacteria</taxon>
        <taxon>Bacillati</taxon>
        <taxon>Actinomycetota</taxon>
        <taxon>Actinomycetes</taxon>
        <taxon>Propionibacteriales</taxon>
        <taxon>Nocardioidaceae</taxon>
        <taxon>Nocardioides</taxon>
    </lineage>
</organism>
<evidence type="ECO:0000259" key="2">
    <source>
        <dbReference type="Pfam" id="PF20434"/>
    </source>
</evidence>